<comment type="caution">
    <text evidence="14">The sequence shown here is derived from an EMBL/GenBank/DDBJ whole genome shotgun (WGS) entry which is preliminary data.</text>
</comment>
<dbReference type="InterPro" id="IPR036890">
    <property type="entry name" value="HATPase_C_sf"/>
</dbReference>
<dbReference type="PROSITE" id="PS50885">
    <property type="entry name" value="HAMP"/>
    <property type="match status" value="1"/>
</dbReference>
<dbReference type="CDD" id="cd06225">
    <property type="entry name" value="HAMP"/>
    <property type="match status" value="1"/>
</dbReference>
<evidence type="ECO:0000256" key="7">
    <source>
        <dbReference type="ARBA" id="ARBA00022777"/>
    </source>
</evidence>
<evidence type="ECO:0000256" key="11">
    <source>
        <dbReference type="SAM" id="Phobius"/>
    </source>
</evidence>
<keyword evidence="9" id="KW-0902">Two-component regulatory system</keyword>
<proteinExistence type="predicted"/>
<dbReference type="Gene3D" id="1.10.287.130">
    <property type="match status" value="1"/>
</dbReference>
<dbReference type="Pfam" id="PF02518">
    <property type="entry name" value="HATPase_c"/>
    <property type="match status" value="1"/>
</dbReference>
<evidence type="ECO:0000256" key="1">
    <source>
        <dbReference type="ARBA" id="ARBA00000085"/>
    </source>
</evidence>
<dbReference type="SMART" id="SM00388">
    <property type="entry name" value="HisKA"/>
    <property type="match status" value="1"/>
</dbReference>
<dbReference type="InterPro" id="IPR003594">
    <property type="entry name" value="HATPase_dom"/>
</dbReference>
<keyword evidence="10 11" id="KW-0472">Membrane</keyword>
<keyword evidence="4" id="KW-0597">Phosphoprotein</keyword>
<dbReference type="GO" id="GO:0005886">
    <property type="term" value="C:plasma membrane"/>
    <property type="evidence" value="ECO:0007669"/>
    <property type="project" value="TreeGrafter"/>
</dbReference>
<organism evidence="14 15">
    <name type="scientific">Sphingomonas melonis</name>
    <dbReference type="NCBI Taxonomy" id="152682"/>
    <lineage>
        <taxon>Bacteria</taxon>
        <taxon>Pseudomonadati</taxon>
        <taxon>Pseudomonadota</taxon>
        <taxon>Alphaproteobacteria</taxon>
        <taxon>Sphingomonadales</taxon>
        <taxon>Sphingomonadaceae</taxon>
        <taxon>Sphingomonas</taxon>
    </lineage>
</organism>
<gene>
    <name evidence="14" type="ORF">SR41_03195</name>
</gene>
<keyword evidence="6 11" id="KW-0812">Transmembrane</keyword>
<dbReference type="EMBL" id="JXTP01000015">
    <property type="protein sequence ID" value="KIU29680.1"/>
    <property type="molecule type" value="Genomic_DNA"/>
</dbReference>
<sequence>MRLIMRLAGWGGRGRPHGLGRLPIQVGLTFTVMMALVGVIGFSVADAWIARRVDTSLRAHAAKYLGLGHGQPVTDAVVAAKIVDWQRRKVLSQRTYVLFGANGRRIAGRLDIGPPPLGYSNVRFHAGGRGTQKGRALATRLPSGSLLVIVQHSEAGESLHELLPWVVVALSLAAAVTGVAVTLVFARLIAVRLAATQETADAIAGGDLSRRVPTQGLDGVFAGQADSLNRMLDRMDDLVRSQRLFASNLAHDLRTPLTRLRGILRNGAEEAAVLERAERECAAIIRIFDALLRLAEIEGGRHPAALAPLDLRALIEDVAETMEPVLADHDGTLTLEAGARPMVAGDADLLGQMLVNVLDNVVTHTPRGTRARLSLASESGFARITVADDGPGLAEADRARVVQAFERAAQAETRGSGLGLAIVQAIVRFHGGTLRLDDARPGLAVQIALPLMPPDACAGSAAG</sequence>
<keyword evidence="8 11" id="KW-1133">Transmembrane helix</keyword>
<dbReference type="PRINTS" id="PR00344">
    <property type="entry name" value="BCTRLSENSOR"/>
</dbReference>
<dbReference type="SUPFAM" id="SSF47384">
    <property type="entry name" value="Homodimeric domain of signal transducing histidine kinase"/>
    <property type="match status" value="1"/>
</dbReference>
<dbReference type="InterPro" id="IPR005467">
    <property type="entry name" value="His_kinase_dom"/>
</dbReference>
<evidence type="ECO:0000256" key="10">
    <source>
        <dbReference type="ARBA" id="ARBA00023136"/>
    </source>
</evidence>
<keyword evidence="5" id="KW-0808">Transferase</keyword>
<evidence type="ECO:0000256" key="6">
    <source>
        <dbReference type="ARBA" id="ARBA00022692"/>
    </source>
</evidence>
<evidence type="ECO:0000256" key="3">
    <source>
        <dbReference type="ARBA" id="ARBA00012438"/>
    </source>
</evidence>
<dbReference type="InterPro" id="IPR004358">
    <property type="entry name" value="Sig_transdc_His_kin-like_C"/>
</dbReference>
<accession>A0A0D1MB69</accession>
<dbReference type="Proteomes" id="UP000033203">
    <property type="component" value="Unassembled WGS sequence"/>
</dbReference>
<comment type="catalytic activity">
    <reaction evidence="1">
        <text>ATP + protein L-histidine = ADP + protein N-phospho-L-histidine.</text>
        <dbReference type="EC" id="2.7.13.3"/>
    </reaction>
</comment>
<evidence type="ECO:0000313" key="15">
    <source>
        <dbReference type="Proteomes" id="UP000033203"/>
    </source>
</evidence>
<dbReference type="InterPro" id="IPR036097">
    <property type="entry name" value="HisK_dim/P_sf"/>
</dbReference>
<keyword evidence="7 14" id="KW-0418">Kinase</keyword>
<evidence type="ECO:0000256" key="4">
    <source>
        <dbReference type="ARBA" id="ARBA00022553"/>
    </source>
</evidence>
<evidence type="ECO:0000259" key="13">
    <source>
        <dbReference type="PROSITE" id="PS50885"/>
    </source>
</evidence>
<evidence type="ECO:0000256" key="5">
    <source>
        <dbReference type="ARBA" id="ARBA00022679"/>
    </source>
</evidence>
<evidence type="ECO:0000259" key="12">
    <source>
        <dbReference type="PROSITE" id="PS50109"/>
    </source>
</evidence>
<dbReference type="Gene3D" id="6.10.340.10">
    <property type="match status" value="1"/>
</dbReference>
<dbReference type="SMART" id="SM00387">
    <property type="entry name" value="HATPase_c"/>
    <property type="match status" value="1"/>
</dbReference>
<dbReference type="EC" id="2.7.13.3" evidence="3"/>
<feature type="transmembrane region" description="Helical" evidence="11">
    <location>
        <begin position="21"/>
        <end position="45"/>
    </location>
</feature>
<protein>
    <recommendedName>
        <fullName evidence="3">histidine kinase</fullName>
        <ecNumber evidence="3">2.7.13.3</ecNumber>
    </recommendedName>
</protein>
<dbReference type="PANTHER" id="PTHR45436">
    <property type="entry name" value="SENSOR HISTIDINE KINASE YKOH"/>
    <property type="match status" value="1"/>
</dbReference>
<dbReference type="InterPro" id="IPR003660">
    <property type="entry name" value="HAMP_dom"/>
</dbReference>
<dbReference type="SUPFAM" id="SSF55874">
    <property type="entry name" value="ATPase domain of HSP90 chaperone/DNA topoisomerase II/histidine kinase"/>
    <property type="match status" value="1"/>
</dbReference>
<feature type="domain" description="Histidine kinase" evidence="12">
    <location>
        <begin position="248"/>
        <end position="453"/>
    </location>
</feature>
<evidence type="ECO:0000313" key="14">
    <source>
        <dbReference type="EMBL" id="KIU29680.1"/>
    </source>
</evidence>
<dbReference type="SMART" id="SM00304">
    <property type="entry name" value="HAMP"/>
    <property type="match status" value="1"/>
</dbReference>
<name>A0A0D1MB69_9SPHN</name>
<dbReference type="PROSITE" id="PS50109">
    <property type="entry name" value="HIS_KIN"/>
    <property type="match status" value="1"/>
</dbReference>
<dbReference type="InterPro" id="IPR050428">
    <property type="entry name" value="TCS_sensor_his_kinase"/>
</dbReference>
<evidence type="ECO:0000256" key="8">
    <source>
        <dbReference type="ARBA" id="ARBA00022989"/>
    </source>
</evidence>
<feature type="transmembrane region" description="Helical" evidence="11">
    <location>
        <begin position="162"/>
        <end position="186"/>
    </location>
</feature>
<evidence type="ECO:0000256" key="9">
    <source>
        <dbReference type="ARBA" id="ARBA00023012"/>
    </source>
</evidence>
<dbReference type="CDD" id="cd00082">
    <property type="entry name" value="HisKA"/>
    <property type="match status" value="1"/>
</dbReference>
<dbReference type="GO" id="GO:0000155">
    <property type="term" value="F:phosphorelay sensor kinase activity"/>
    <property type="evidence" value="ECO:0007669"/>
    <property type="project" value="InterPro"/>
</dbReference>
<comment type="subcellular location">
    <subcellularLocation>
        <location evidence="2">Membrane</location>
    </subcellularLocation>
</comment>
<dbReference type="PATRIC" id="fig|1549858.7.peg.1117"/>
<dbReference type="Pfam" id="PF00512">
    <property type="entry name" value="HisKA"/>
    <property type="match status" value="1"/>
</dbReference>
<dbReference type="AlphaFoldDB" id="A0A0D1MB69"/>
<dbReference type="Gene3D" id="3.30.565.10">
    <property type="entry name" value="Histidine kinase-like ATPase, C-terminal domain"/>
    <property type="match status" value="1"/>
</dbReference>
<dbReference type="PANTHER" id="PTHR45436:SF8">
    <property type="entry name" value="HISTIDINE KINASE"/>
    <property type="match status" value="1"/>
</dbReference>
<reference evidence="14 15" key="1">
    <citation type="submission" date="2015-01" db="EMBL/GenBank/DDBJ databases">
        <title>Genome of Sphingomonas taxi strain 30a.</title>
        <authorList>
            <person name="Eevers N."/>
            <person name="Van Hamme J."/>
            <person name="Bottos E."/>
            <person name="Weyens N."/>
            <person name="Vangronsveld J."/>
        </authorList>
    </citation>
    <scope>NUCLEOTIDE SEQUENCE [LARGE SCALE GENOMIC DNA]</scope>
    <source>
        <strain evidence="14 15">30a</strain>
    </source>
</reference>
<feature type="domain" description="HAMP" evidence="13">
    <location>
        <begin position="187"/>
        <end position="240"/>
    </location>
</feature>
<dbReference type="InterPro" id="IPR003661">
    <property type="entry name" value="HisK_dim/P_dom"/>
</dbReference>
<evidence type="ECO:0000256" key="2">
    <source>
        <dbReference type="ARBA" id="ARBA00004370"/>
    </source>
</evidence>